<dbReference type="Gene3D" id="2.160.20.10">
    <property type="entry name" value="Single-stranded right-handed beta-helix, Pectin lyase-like"/>
    <property type="match status" value="1"/>
</dbReference>
<proteinExistence type="predicted"/>
<feature type="compositionally biased region" description="Polar residues" evidence="1">
    <location>
        <begin position="1899"/>
        <end position="1916"/>
    </location>
</feature>
<accession>A0A2Z6EUC9</accession>
<gene>
    <name evidence="3" type="ORF">MCB1EB_0912</name>
</gene>
<dbReference type="RefSeq" id="WP_045362576.1">
    <property type="nucleotide sequence ID" value="NZ_AP018150.1"/>
</dbReference>
<dbReference type="KEGG" id="mcys:MCB1EB_0912"/>
<dbReference type="Proteomes" id="UP000282597">
    <property type="component" value="Chromosome"/>
</dbReference>
<dbReference type="EMBL" id="AP018150">
    <property type="protein sequence ID" value="BBE09073.1"/>
    <property type="molecule type" value="Genomic_DNA"/>
</dbReference>
<dbReference type="InterPro" id="IPR025157">
    <property type="entry name" value="Hemagglutinin_rpt"/>
</dbReference>
<feature type="region of interest" description="Disordered" evidence="1">
    <location>
        <begin position="1895"/>
        <end position="1917"/>
    </location>
</feature>
<feature type="transmembrane region" description="Helical" evidence="2">
    <location>
        <begin position="2217"/>
        <end position="2236"/>
    </location>
</feature>
<evidence type="ECO:0000313" key="3">
    <source>
        <dbReference type="EMBL" id="BBE09073.1"/>
    </source>
</evidence>
<keyword evidence="2" id="KW-0812">Transmembrane</keyword>
<sequence>MNPIQNIPPQFSKPSSSTASQQTTSSNREPIPERDIPPAVEPEWAIIRSPQLQSDLTLKIVLHEVTGRMPVEPNLFIKIAGQPAEMSSVEADGTTYWGYRFFNHDRVVLTTGSPVWRQNGGLDALSVTEGQMTIRYGAKLKRFAQLDLIADSIKIEGEVQAQRIRLLSGANQLHYTEARGWENVFGPQLAGQTELPDRGRQTVAQQAKVRAERELWISSQGDLVNQGTLRTDHGDLRLTGAGTFTNDGGLVKISKGAGVLTVDVAALSNVSGDIFHQGDGEKVEIKATDLNNQAGAIRSNNDLTLSIRALEGSGVIKAKRDLSVSLQNDYTHTDPQALQAGRHLSFKTQGKLIHQSVLHSSGEMHISAAEIETHPHSSIDSFSTTIKAEKIINQGVIRGGSVKAEAQLLNNEKGRIEAVGEIAELILKADEIKNSAAQMINGGRGKTHISATGTIENSQSGVIFGKGETQLTASSIVNHSERQEVSRTNQGGVIASSGALTLNAQKLENRLGTIYQGALATIPSGTMDDRGKFWTDEVKKRQADQAENLLLADKHAAKLELRAVNELENTGGHIIHTSGGDTQITAGQFKNNAGHDEQVESPGLVIGYSNLTLQAHSVSNGQSGQLLAGGNWQISSVTDLQSASSAESPLLAQGDLVNQGVIVSGKRTSLDANQIDNQTEALIKGEQVLLKAKGKLINKGLIYGNTVAVGAQTLSNFESNYTINGYKPSVIAADRNLDIGAKWLENKDHSLLFSGGDMAIGLQLDAHNQAVGKAIRTTNSSATVDAGGQLLINTFRLINKTAYFKTRERVVDEQFIIEVQPEGSTQRYRLDQLAWDASKGGRQVVKDGTAGSFADYTEYGFMRIVKDTVVEECAPATIQAGGDITLSGRVLNDKSKLIAGGAIRPLDHTFEMEDNRDAVNTITQTDIGLSRYTHSEWHGYLRGRDRTYSAFIDYRLSSTEQRKLDLTLQAEGGIVQHENPDLLRIQAHDMSGAMRVRDASQNGLMVPSLPTSGMHIVQTAPEHSVLVEIDPRFHHAGAFLSSNYLLDLLGINPRNAPKRLGGGFYEQQLIRAQSIALTGQYALSYSRNQRAEYQALMRAGAEYAQLAQLELGAPLTAEQQALLPYDMVWLVSQTVRLPDGSKQIVLAPKVYLSGACAYRPQLGGSGIAASEIDLVSQGVIKNAGTMISTGKIHLDAQNIDNRRGTIVSLDRIALHANEDIDGRAGVFAGQQLSLQAERDIHLESQTRTTYAASGSVTTLDGLTHIQAEQLEVRAKRNLDLAAARVEVSQAAILEAGHDLNLGTAETATQQQLIWDARNSLSQSRKTEVGAHIQTGASLELKAGHDFNAAGTYVSVGGDLSIQAGRDINLEAAYEEQAFAESHYHEFDHLFSSSSELTQTKQRGKQALSGLFSGDKVELKAGRNLNAVGSKILSEQRTDLSAGQDVVLDSATQIAEASHYTVTRRSGLLDAGHFGYAVGEREQKSQVESEHTPQVGTMIGSVSGDVYVKAGNEYRQSGSQLVVPAGDIKIQAAKGKIDAAYEQGQIWQHSEYHQSGLMASLSAPVIAAAQTNHQMLQASPQASDPRMQALAAGAGALATKNAYDAIKMDPKAAGGATVSVMIGEDHCETEQMQLSKTALNSTLAAGGNISIQISGLGEESTLDLIGPRIVAKQDIALNVEGRLNVEAAPNSLIEQSQQRSQSSAVGMAATLGSQSSIGASMAVSAGHGHADEAQINYTPALIQAGGRLMLNAQSDVRLKGAQIAAEQVKAQIEGDLEIESVQDTATYHSHSQSISGSASAGPSSAVSLHFSQRRMDSHYLSAAEQAGIQAGDGGFQITVKGDTKLLGSVIAGSDQAVREGRNTLTTATLQISDLTNQANYDATSISLGAGYSKNGKGVGSKQSGEVTTPAHSGNQLASRGGITPAIPLVIGASGEARSMTRSAISGAEIVITDEARQIELTGQSAAKTIAGLNRNVAQSHQALAPIFDRNQIEVGFDIVNALGREAGTFVLNRVREADHKIEQAERLEVLAGNESMPVQQQELIEAAAELREQAQILNKQWGAGGTYRRIVTALTAAASGNVTGTAAEFTQAAALNYLQSLGAEKIKHIADNLNNETTRAALHGALAYGSAVARGQSGGSAALGASASVLVNNLLGPVDEFSEEEKEARKSLVTSLVVGLADAGGADATSAQNAAQIEIENNAIALAAAPLVVTPPGFIFLGALAAGIVVGSAYEWYKKDRANNVEQPGEDEDQIVQPAPPPMVMPMEPQQPFQIPGRAWHQDEEVLLEGMPNQSGEHIVQPLVMPREVQSAGNVMVRPLGEELDIFDTVIFSKGVKEEKTDERLVNKIFGGNRTSLENITSRGTKVESIPDGTRTTADADFDALGLSDIRAIDTNYGQGRVGNLPDGTTVIVRPSRDGRPTIEFQSSNRTIREIRYGRP</sequence>
<dbReference type="InterPro" id="IPR011050">
    <property type="entry name" value="Pectin_lyase_fold/virulence"/>
</dbReference>
<dbReference type="SUPFAM" id="SSF51126">
    <property type="entry name" value="Pectin lyase-like"/>
    <property type="match status" value="1"/>
</dbReference>
<organism evidence="3 4">
    <name type="scientific">Mycoavidus cysteinexigens</name>
    <dbReference type="NCBI Taxonomy" id="1553431"/>
    <lineage>
        <taxon>Bacteria</taxon>
        <taxon>Pseudomonadati</taxon>
        <taxon>Pseudomonadota</taxon>
        <taxon>Betaproteobacteria</taxon>
        <taxon>Burkholderiales</taxon>
        <taxon>Burkholderiaceae</taxon>
        <taxon>Mycoavidus</taxon>
    </lineage>
</organism>
<protein>
    <submittedName>
        <fullName evidence="3">Uncharacterized protein</fullName>
    </submittedName>
</protein>
<name>A0A2Z6EUC9_9BURK</name>
<feature type="region of interest" description="Disordered" evidence="1">
    <location>
        <begin position="1"/>
        <end position="36"/>
    </location>
</feature>
<dbReference type="GO" id="GO:0003824">
    <property type="term" value="F:catalytic activity"/>
    <property type="evidence" value="ECO:0007669"/>
    <property type="project" value="UniProtKB-ARBA"/>
</dbReference>
<reference evidence="3 4" key="1">
    <citation type="journal article" date="2018" name="Microbes Environ.">
        <title>Comparative Genomic Insights into Endofungal Lifestyles of Two Bacterial Endosymbionts, Mycoavidus cysteinexigens and Burkholderia rhizoxinica.</title>
        <authorList>
            <person name="Sharmin D."/>
            <person name="Guo Y."/>
            <person name="Nishizawa T."/>
            <person name="Ohshima S."/>
            <person name="Sato Y."/>
            <person name="Takashima Y."/>
            <person name="Narisawa K."/>
            <person name="Ohta H."/>
        </authorList>
    </citation>
    <scope>NUCLEOTIDE SEQUENCE [LARGE SCALE GENOMIC DNA]</scope>
    <source>
        <strain evidence="3 4">B1-EB</strain>
    </source>
</reference>
<evidence type="ECO:0000256" key="2">
    <source>
        <dbReference type="SAM" id="Phobius"/>
    </source>
</evidence>
<evidence type="ECO:0000256" key="1">
    <source>
        <dbReference type="SAM" id="MobiDB-lite"/>
    </source>
</evidence>
<feature type="compositionally biased region" description="Low complexity" evidence="1">
    <location>
        <begin position="10"/>
        <end position="26"/>
    </location>
</feature>
<dbReference type="InterPro" id="IPR010069">
    <property type="entry name" value="CdiA_FHA1_rpt"/>
</dbReference>
<dbReference type="Pfam" id="PF13332">
    <property type="entry name" value="Fil_haemagg_2"/>
    <property type="match status" value="3"/>
</dbReference>
<keyword evidence="4" id="KW-1185">Reference proteome</keyword>
<dbReference type="NCBIfam" id="TIGR01731">
    <property type="entry name" value="fil_hemag_20aa"/>
    <property type="match status" value="7"/>
</dbReference>
<evidence type="ECO:0000313" key="4">
    <source>
        <dbReference type="Proteomes" id="UP000282597"/>
    </source>
</evidence>
<keyword evidence="2" id="KW-1133">Transmembrane helix</keyword>
<dbReference type="InterPro" id="IPR012334">
    <property type="entry name" value="Pectin_lyas_fold"/>
</dbReference>
<keyword evidence="2" id="KW-0472">Membrane</keyword>